<feature type="transmembrane region" description="Helical" evidence="2">
    <location>
        <begin position="278"/>
        <end position="297"/>
    </location>
</feature>
<dbReference type="InterPro" id="IPR006541">
    <property type="entry name" value="Bacteriocin_ass"/>
</dbReference>
<evidence type="ECO:0000313" key="3">
    <source>
        <dbReference type="EMBL" id="ORJ29527.1"/>
    </source>
</evidence>
<dbReference type="Pfam" id="PF07242">
    <property type="entry name" value="DUF1430"/>
    <property type="match status" value="1"/>
</dbReference>
<evidence type="ECO:0000313" key="4">
    <source>
        <dbReference type="Proteomes" id="UP000192428"/>
    </source>
</evidence>
<dbReference type="EMBL" id="LNVF01000001">
    <property type="protein sequence ID" value="ORJ29527.1"/>
    <property type="molecule type" value="Genomic_DNA"/>
</dbReference>
<dbReference type="NCBIfam" id="TIGR01654">
    <property type="entry name" value="bact_immun_7tm"/>
    <property type="match status" value="1"/>
</dbReference>
<evidence type="ECO:0000256" key="1">
    <source>
        <dbReference type="SAM" id="Coils"/>
    </source>
</evidence>
<feature type="transmembrane region" description="Helical" evidence="2">
    <location>
        <begin position="146"/>
        <end position="172"/>
    </location>
</feature>
<sequence>MKRLFILFSNLFILIFLLWIAFISPNTVIYRSLPVVGVIKQERTVTNEELSSNLDQLARESNSLIARQIEKTDSKGQVKFSYDIYGEGALPNGIKKEEKEFAAKESLLTNYYILSGNLTLEKLDQKLHDLGFSKSFMNNPNPLQNFIAFFGSGAQSLALVIFIISFGALTIIQKTLEMRSAGIRYISGIRRYQLFGHSLMEDAKELFLGCIGGSVLGAILIYYLQLTPFAYSLIISGSIIYNTLLFILSAFLSFFFAFSIQTVHLVSLLKGKIPLKRVLFFLFTCQFLAITVIGLSIHRVSIYGSIWQTYQEGSLAWSKQSNWVQIGTNREYFYQNTSKEGLKENREKWSKLIESGIENGGLLAYHHLTFFSSKGVMTDPSTGKEFSITDYDPLANTLYVTPNYLEIQGVQVSSEVKDHLSHLQAGEFGLLLPEKLKGREEELKKRYEDYLTPRDEQGKSQLPMKARVTYLPNNQKRFIYNNTPMSYQQFLTDPILVVVRPKSFGGYDNPYFSHLNSYLYFDGLEKSKKLVAEYNLEKSVSQYDYAVAVYQQIAQSIQIENLMTIAGGVFGMATSILLFNTMNFLYFEEFRRPIFLKKIAGMDFLKIHKSMLVSEIAMLLLGSVLIFFLTQEWWIALVTLLLFTINAWLILLYRSHKEEHFLPIILKGA</sequence>
<evidence type="ECO:0008006" key="5">
    <source>
        <dbReference type="Google" id="ProtNLM"/>
    </source>
</evidence>
<proteinExistence type="predicted"/>
<organism evidence="3 4">
    <name type="scientific">Streptococcus oralis subsp. tigurinus</name>
    <dbReference type="NCBI Taxonomy" id="1077464"/>
    <lineage>
        <taxon>Bacteria</taxon>
        <taxon>Bacillati</taxon>
        <taxon>Bacillota</taxon>
        <taxon>Bacilli</taxon>
        <taxon>Lactobacillales</taxon>
        <taxon>Streptococcaceae</taxon>
        <taxon>Streptococcus</taxon>
    </lineage>
</organism>
<gene>
    <name evidence="3" type="ORF">ATE34_05300</name>
</gene>
<feature type="coiled-coil region" evidence="1">
    <location>
        <begin position="40"/>
        <end position="67"/>
    </location>
</feature>
<comment type="caution">
    <text evidence="3">The sequence shown here is derived from an EMBL/GenBank/DDBJ whole genome shotgun (WGS) entry which is preliminary data.</text>
</comment>
<feature type="transmembrane region" description="Helical" evidence="2">
    <location>
        <begin position="230"/>
        <end position="258"/>
    </location>
</feature>
<keyword evidence="1" id="KW-0175">Coiled coil</keyword>
<feature type="transmembrane region" description="Helical" evidence="2">
    <location>
        <begin position="607"/>
        <end position="628"/>
    </location>
</feature>
<evidence type="ECO:0000256" key="2">
    <source>
        <dbReference type="SAM" id="Phobius"/>
    </source>
</evidence>
<name>A0A1X0WRY0_STROR</name>
<keyword evidence="2" id="KW-1133">Transmembrane helix</keyword>
<feature type="transmembrane region" description="Helical" evidence="2">
    <location>
        <begin position="5"/>
        <end position="24"/>
    </location>
</feature>
<dbReference type="AlphaFoldDB" id="A0A1X0WRY0"/>
<keyword evidence="2" id="KW-0472">Membrane</keyword>
<feature type="transmembrane region" description="Helical" evidence="2">
    <location>
        <begin position="206"/>
        <end position="224"/>
    </location>
</feature>
<dbReference type="RefSeq" id="WP_084911102.1">
    <property type="nucleotide sequence ID" value="NZ_LNVF01000001.1"/>
</dbReference>
<protein>
    <recommendedName>
        <fullName evidence="5">Bacteriocin-associated integral membrane protein</fullName>
    </recommendedName>
</protein>
<feature type="transmembrane region" description="Helical" evidence="2">
    <location>
        <begin position="634"/>
        <end position="653"/>
    </location>
</feature>
<accession>A0A1X0WRY0</accession>
<keyword evidence="2" id="KW-0812">Transmembrane</keyword>
<reference evidence="3 4" key="1">
    <citation type="journal article" date="2016" name="PLoS ONE">
        <title>Comparative Genomics Analysis of Streptococcus tigurinus Strains Identifies Genetic Elements Specifically and Uniquely Present in Highly Virulent Strains.</title>
        <authorList>
            <person name="Diene S.M."/>
            <person name="Francois P."/>
            <person name="Zbinden A."/>
            <person name="Entenza J.M."/>
            <person name="Resch G."/>
        </authorList>
    </citation>
    <scope>NUCLEOTIDE SEQUENCE [LARGE SCALE GENOMIC DNA]</scope>
    <source>
        <strain evidence="3 4">AZ_8</strain>
    </source>
</reference>
<feature type="transmembrane region" description="Helical" evidence="2">
    <location>
        <begin position="562"/>
        <end position="586"/>
    </location>
</feature>
<dbReference type="Proteomes" id="UP000192428">
    <property type="component" value="Unassembled WGS sequence"/>
</dbReference>